<evidence type="ECO:0000313" key="1">
    <source>
        <dbReference type="EMBL" id="KAH9522606.1"/>
    </source>
</evidence>
<dbReference type="EMBL" id="ASGP02000002">
    <property type="protein sequence ID" value="KAH9522606.1"/>
    <property type="molecule type" value="Genomic_DNA"/>
</dbReference>
<protein>
    <submittedName>
        <fullName evidence="1">Uncharacterized protein</fullName>
    </submittedName>
</protein>
<comment type="caution">
    <text evidence="1">The sequence shown here is derived from an EMBL/GenBank/DDBJ whole genome shotgun (WGS) entry which is preliminary data.</text>
</comment>
<dbReference type="Proteomes" id="UP000790347">
    <property type="component" value="Unassembled WGS sequence"/>
</dbReference>
<gene>
    <name evidence="1" type="ORF">DERF_006172</name>
</gene>
<organism evidence="1 2">
    <name type="scientific">Dermatophagoides farinae</name>
    <name type="common">American house dust mite</name>
    <dbReference type="NCBI Taxonomy" id="6954"/>
    <lineage>
        <taxon>Eukaryota</taxon>
        <taxon>Metazoa</taxon>
        <taxon>Ecdysozoa</taxon>
        <taxon>Arthropoda</taxon>
        <taxon>Chelicerata</taxon>
        <taxon>Arachnida</taxon>
        <taxon>Acari</taxon>
        <taxon>Acariformes</taxon>
        <taxon>Sarcoptiformes</taxon>
        <taxon>Astigmata</taxon>
        <taxon>Psoroptidia</taxon>
        <taxon>Analgoidea</taxon>
        <taxon>Pyroglyphidae</taxon>
        <taxon>Dermatophagoidinae</taxon>
        <taxon>Dermatophagoides</taxon>
    </lineage>
</organism>
<keyword evidence="2" id="KW-1185">Reference proteome</keyword>
<reference evidence="1" key="2">
    <citation type="journal article" date="2022" name="Res Sq">
        <title>Comparative Genomics Reveals Insights into the Divergent Evolution of Astigmatic Mites and Household Pest Adaptations.</title>
        <authorList>
            <person name="Xiong Q."/>
            <person name="Wan A.T.-Y."/>
            <person name="Liu X.-Y."/>
            <person name="Fung C.S.-H."/>
            <person name="Xiao X."/>
            <person name="Malainual N."/>
            <person name="Hou J."/>
            <person name="Wang L."/>
            <person name="Wang M."/>
            <person name="Yang K."/>
            <person name="Cui Y."/>
            <person name="Leung E."/>
            <person name="Nong W."/>
            <person name="Shin S.-K."/>
            <person name="Au S."/>
            <person name="Jeong K.Y."/>
            <person name="Chew F.T."/>
            <person name="Hui J."/>
            <person name="Leung T.F."/>
            <person name="Tungtrongchitr A."/>
            <person name="Zhong N."/>
            <person name="Liu Z."/>
            <person name="Tsui S."/>
        </authorList>
    </citation>
    <scope>NUCLEOTIDE SEQUENCE</scope>
    <source>
        <strain evidence="1">Derf</strain>
        <tissue evidence="1">Whole organism</tissue>
    </source>
</reference>
<reference evidence="1" key="1">
    <citation type="submission" date="2013-05" db="EMBL/GenBank/DDBJ databases">
        <authorList>
            <person name="Yim A.K.Y."/>
            <person name="Chan T.F."/>
            <person name="Ji K.M."/>
            <person name="Liu X.Y."/>
            <person name="Zhou J.W."/>
            <person name="Li R.Q."/>
            <person name="Yang K.Y."/>
            <person name="Li J."/>
            <person name="Li M."/>
            <person name="Law P.T.W."/>
            <person name="Wu Y.L."/>
            <person name="Cai Z.L."/>
            <person name="Qin H."/>
            <person name="Bao Y."/>
            <person name="Leung R.K.K."/>
            <person name="Ng P.K.S."/>
            <person name="Zou J."/>
            <person name="Zhong X.J."/>
            <person name="Ran P.X."/>
            <person name="Zhong N.S."/>
            <person name="Liu Z.G."/>
            <person name="Tsui S.K.W."/>
        </authorList>
    </citation>
    <scope>NUCLEOTIDE SEQUENCE</scope>
    <source>
        <strain evidence="1">Derf</strain>
        <tissue evidence="1">Whole organism</tissue>
    </source>
</reference>
<dbReference type="AlphaFoldDB" id="A0A922I8E3"/>
<sequence>MPKLFDLNPSILVHNNINFETKSTPTLNSSIVQNDFGYCCCQIGGENRQSPRNGILFGKR</sequence>
<evidence type="ECO:0000313" key="2">
    <source>
        <dbReference type="Proteomes" id="UP000790347"/>
    </source>
</evidence>
<accession>A0A922I8E3</accession>
<name>A0A922I8E3_DERFA</name>
<proteinExistence type="predicted"/>